<reference evidence="2" key="1">
    <citation type="journal article" date="2018" name="PLoS ONE">
        <title>Chinook salmon (Oncorhynchus tshawytscha) genome and transcriptome.</title>
        <authorList>
            <person name="Christensen K.A."/>
            <person name="Leong J.S."/>
            <person name="Sakhrani D."/>
            <person name="Biagi C.A."/>
            <person name="Minkley D.R."/>
            <person name="Withler R.E."/>
            <person name="Rondeau E.B."/>
            <person name="Koop B.F."/>
            <person name="Devlin R.H."/>
        </authorList>
    </citation>
    <scope>NUCLEOTIDE SEQUENCE [LARGE SCALE GENOMIC DNA]</scope>
</reference>
<organism evidence="1 2">
    <name type="scientific">Oncorhynchus tshawytscha</name>
    <name type="common">Chinook salmon</name>
    <name type="synonym">Salmo tshawytscha</name>
    <dbReference type="NCBI Taxonomy" id="74940"/>
    <lineage>
        <taxon>Eukaryota</taxon>
        <taxon>Metazoa</taxon>
        <taxon>Chordata</taxon>
        <taxon>Craniata</taxon>
        <taxon>Vertebrata</taxon>
        <taxon>Euteleostomi</taxon>
        <taxon>Actinopterygii</taxon>
        <taxon>Neopterygii</taxon>
        <taxon>Teleostei</taxon>
        <taxon>Protacanthopterygii</taxon>
        <taxon>Salmoniformes</taxon>
        <taxon>Salmonidae</taxon>
        <taxon>Salmoninae</taxon>
        <taxon>Oncorhynchus</taxon>
    </lineage>
</organism>
<sequence>METEGSVNEAIKLKVILNDNRIEKLISTLKEKLHLNFDFCLFYEDPDFNNELFNLETIEDLPSPRATVKVLRIRRDTDLGLTGVSATELQAAPPERLGRWPEVFVIPTFSMEVEFALREGNCAYLRHETVMAWIIFNFKAYPSDRKFAKAAEALVTKHPCLKEPGSKTGCDGWKNSLKFKMGNYRQKLRRVGFPEVAVNGWRRSKHCPDNEHTRSNIKRARRAEVNFLPNFPQGEDEASLEKQRLEMVHEMTKENRDLPLINQHMQKTFALRRQEIVQSSPTVEHLRTRWPALFLEAQVHAEFQRITNQSLQQTFYSALDHHTPRLLTLFREEEGKSTTHPWREVFKHPESVQRAGEWDSLDQGWTILVWLQPLTGPYVSIVLEDKIVMTNSRSWPDALVVVFGLLYSLHLNYPKALGSTFEFMQKVFLNLDDGKLKPKLLALKNELLA</sequence>
<dbReference type="Ensembl" id="ENSOTST00005162212.1">
    <property type="protein sequence ID" value="ENSOTSP00005121363.1"/>
    <property type="gene ID" value="ENSOTSG00005070818.1"/>
</dbReference>
<proteinExistence type="predicted"/>
<dbReference type="AlphaFoldDB" id="A0AAZ3PYQ6"/>
<dbReference type="PANTHER" id="PTHR31025">
    <property type="entry name" value="SI:CH211-196P9.1-RELATED"/>
    <property type="match status" value="1"/>
</dbReference>
<reference evidence="1" key="2">
    <citation type="submission" date="2025-08" db="UniProtKB">
        <authorList>
            <consortium name="Ensembl"/>
        </authorList>
    </citation>
    <scope>IDENTIFICATION</scope>
</reference>
<reference evidence="1" key="3">
    <citation type="submission" date="2025-09" db="UniProtKB">
        <authorList>
            <consortium name="Ensembl"/>
        </authorList>
    </citation>
    <scope>IDENTIFICATION</scope>
</reference>
<dbReference type="PANTHER" id="PTHR31025:SF19">
    <property type="entry name" value="SI:CH73-42K18.1-RELATED"/>
    <property type="match status" value="1"/>
</dbReference>
<dbReference type="GeneTree" id="ENSGT00950000182912"/>
<accession>A0AAZ3PYQ6</accession>
<keyword evidence="2" id="KW-1185">Reference proteome</keyword>
<name>A0AAZ3PYQ6_ONCTS</name>
<evidence type="ECO:0000313" key="1">
    <source>
        <dbReference type="Ensembl" id="ENSOTSP00005121363.1"/>
    </source>
</evidence>
<evidence type="ECO:0008006" key="3">
    <source>
        <dbReference type="Google" id="ProtNLM"/>
    </source>
</evidence>
<protein>
    <recommendedName>
        <fullName evidence="3">Sterile alpha motif domain-containing protein 3-like</fullName>
    </recommendedName>
</protein>
<evidence type="ECO:0000313" key="2">
    <source>
        <dbReference type="Proteomes" id="UP000694402"/>
    </source>
</evidence>
<dbReference type="Proteomes" id="UP000694402">
    <property type="component" value="Unassembled WGS sequence"/>
</dbReference>